<sequence length="46" mass="5458">MQCDAPTKFWNIDFTVTAKPLYIYIYIEIFKQGSRSYLHAAICLRK</sequence>
<organism evidence="1">
    <name type="scientific">Arundo donax</name>
    <name type="common">Giant reed</name>
    <name type="synonym">Donax arundinaceus</name>
    <dbReference type="NCBI Taxonomy" id="35708"/>
    <lineage>
        <taxon>Eukaryota</taxon>
        <taxon>Viridiplantae</taxon>
        <taxon>Streptophyta</taxon>
        <taxon>Embryophyta</taxon>
        <taxon>Tracheophyta</taxon>
        <taxon>Spermatophyta</taxon>
        <taxon>Magnoliopsida</taxon>
        <taxon>Liliopsida</taxon>
        <taxon>Poales</taxon>
        <taxon>Poaceae</taxon>
        <taxon>PACMAD clade</taxon>
        <taxon>Arundinoideae</taxon>
        <taxon>Arundineae</taxon>
        <taxon>Arundo</taxon>
    </lineage>
</organism>
<protein>
    <submittedName>
        <fullName evidence="1">Uncharacterized protein</fullName>
    </submittedName>
</protein>
<dbReference type="EMBL" id="GBRH01171551">
    <property type="protein sequence ID" value="JAE26345.1"/>
    <property type="molecule type" value="Transcribed_RNA"/>
</dbReference>
<proteinExistence type="predicted"/>
<evidence type="ECO:0000313" key="1">
    <source>
        <dbReference type="EMBL" id="JAE26345.1"/>
    </source>
</evidence>
<accession>A0A0A9GMH9</accession>
<name>A0A0A9GMH9_ARUDO</name>
<reference evidence="1" key="2">
    <citation type="journal article" date="2015" name="Data Brief">
        <title>Shoot transcriptome of the giant reed, Arundo donax.</title>
        <authorList>
            <person name="Barrero R.A."/>
            <person name="Guerrero F.D."/>
            <person name="Moolhuijzen P."/>
            <person name="Goolsby J.A."/>
            <person name="Tidwell J."/>
            <person name="Bellgard S.E."/>
            <person name="Bellgard M.I."/>
        </authorList>
    </citation>
    <scope>NUCLEOTIDE SEQUENCE</scope>
    <source>
        <tissue evidence="1">Shoot tissue taken approximately 20 cm above the soil surface</tissue>
    </source>
</reference>
<dbReference type="AlphaFoldDB" id="A0A0A9GMH9"/>
<reference evidence="1" key="1">
    <citation type="submission" date="2014-09" db="EMBL/GenBank/DDBJ databases">
        <authorList>
            <person name="Magalhaes I.L.F."/>
            <person name="Oliveira U."/>
            <person name="Santos F.R."/>
            <person name="Vidigal T.H.D.A."/>
            <person name="Brescovit A.D."/>
            <person name="Santos A.J."/>
        </authorList>
    </citation>
    <scope>NUCLEOTIDE SEQUENCE</scope>
    <source>
        <tissue evidence="1">Shoot tissue taken approximately 20 cm above the soil surface</tissue>
    </source>
</reference>